<evidence type="ECO:0000313" key="2">
    <source>
        <dbReference type="EMBL" id="CAF9937428.1"/>
    </source>
</evidence>
<dbReference type="OrthoDB" id="6108017at2759"/>
<reference evidence="2" key="1">
    <citation type="submission" date="2021-03" db="EMBL/GenBank/DDBJ databases">
        <authorList>
            <person name="Tagirdzhanova G."/>
        </authorList>
    </citation>
    <scope>NUCLEOTIDE SEQUENCE</scope>
</reference>
<feature type="compositionally biased region" description="Basic and acidic residues" evidence="1">
    <location>
        <begin position="122"/>
        <end position="143"/>
    </location>
</feature>
<evidence type="ECO:0000256" key="1">
    <source>
        <dbReference type="SAM" id="MobiDB-lite"/>
    </source>
</evidence>
<feature type="region of interest" description="Disordered" evidence="1">
    <location>
        <begin position="1"/>
        <end position="74"/>
    </location>
</feature>
<keyword evidence="3" id="KW-1185">Reference proteome</keyword>
<feature type="compositionally biased region" description="Basic residues" evidence="1">
    <location>
        <begin position="1"/>
        <end position="10"/>
    </location>
</feature>
<dbReference type="EMBL" id="CAJPDT010000099">
    <property type="protein sequence ID" value="CAF9937428.1"/>
    <property type="molecule type" value="Genomic_DNA"/>
</dbReference>
<feature type="compositionally biased region" description="Basic and acidic residues" evidence="1">
    <location>
        <begin position="21"/>
        <end position="55"/>
    </location>
</feature>
<organism evidence="2 3">
    <name type="scientific">Imshaugia aleurites</name>
    <dbReference type="NCBI Taxonomy" id="172621"/>
    <lineage>
        <taxon>Eukaryota</taxon>
        <taxon>Fungi</taxon>
        <taxon>Dikarya</taxon>
        <taxon>Ascomycota</taxon>
        <taxon>Pezizomycotina</taxon>
        <taxon>Lecanoromycetes</taxon>
        <taxon>OSLEUM clade</taxon>
        <taxon>Lecanoromycetidae</taxon>
        <taxon>Lecanorales</taxon>
        <taxon>Lecanorineae</taxon>
        <taxon>Parmeliaceae</taxon>
        <taxon>Imshaugia</taxon>
    </lineage>
</organism>
<gene>
    <name evidence="2" type="ORF">IMSHALPRED_011135</name>
</gene>
<name>A0A8H3G6H6_9LECA</name>
<sequence>MAPRRTRRHSPVPIEAQRANANDRRRERCRTRKEALEKKGREGRVPDTATSDDRSVLASRHSTASRDESVAPEQKSWWEQIPKWEWKSKDEQSVAPEQKSWWEQIPKWEQSVKSEQSVKYEENVKSEQSVETKPRIKRERNPIPERTMAPNQTALPQPSITATASDVNIVTGWVVEDLGDGRLLVQCAAGNDNFVESHQPVIYVIKRNPSAIPKYED</sequence>
<comment type="caution">
    <text evidence="2">The sequence shown here is derived from an EMBL/GenBank/DDBJ whole genome shotgun (WGS) entry which is preliminary data.</text>
</comment>
<dbReference type="AlphaFoldDB" id="A0A8H3G6H6"/>
<feature type="region of interest" description="Disordered" evidence="1">
    <location>
        <begin position="122"/>
        <end position="153"/>
    </location>
</feature>
<accession>A0A8H3G6H6</accession>
<dbReference type="Proteomes" id="UP000664534">
    <property type="component" value="Unassembled WGS sequence"/>
</dbReference>
<proteinExistence type="predicted"/>
<protein>
    <submittedName>
        <fullName evidence="2">Uncharacterized protein</fullName>
    </submittedName>
</protein>
<evidence type="ECO:0000313" key="3">
    <source>
        <dbReference type="Proteomes" id="UP000664534"/>
    </source>
</evidence>